<gene>
    <name evidence="1" type="ORF">I0K15_17030</name>
</gene>
<evidence type="ECO:0000313" key="1">
    <source>
        <dbReference type="EMBL" id="QPH53469.1"/>
    </source>
</evidence>
<proteinExistence type="predicted"/>
<name>A0A7S9LQK2_9RHOB</name>
<dbReference type="Proteomes" id="UP000594800">
    <property type="component" value="Chromosome"/>
</dbReference>
<organism evidence="1 2">
    <name type="scientific">Pontivivens ytuae</name>
    <dbReference type="NCBI Taxonomy" id="2789856"/>
    <lineage>
        <taxon>Bacteria</taxon>
        <taxon>Pseudomonadati</taxon>
        <taxon>Pseudomonadota</taxon>
        <taxon>Alphaproteobacteria</taxon>
        <taxon>Rhodobacterales</taxon>
        <taxon>Paracoccaceae</taxon>
        <taxon>Pontivivens</taxon>
    </lineage>
</organism>
<dbReference type="EMBL" id="CP064942">
    <property type="protein sequence ID" value="QPH53469.1"/>
    <property type="molecule type" value="Genomic_DNA"/>
</dbReference>
<sequence length="133" mass="14596">MRALILAGLVALPAAAQEGKDIPREEWMERVLGNSIHYSIDGNYIGREFWLPDGRSVRYQTPDGFCQDGRWTEFEGTYCFAWPGSIVCARHVEEADGTLSFPPVDSGGQPLDEAVQQGEIVEGGFTCEPGLTS</sequence>
<evidence type="ECO:0000313" key="2">
    <source>
        <dbReference type="Proteomes" id="UP000594800"/>
    </source>
</evidence>
<dbReference type="KEGG" id="poz:I0K15_17030"/>
<dbReference type="RefSeq" id="WP_196102678.1">
    <property type="nucleotide sequence ID" value="NZ_CP064942.1"/>
</dbReference>
<protein>
    <submittedName>
        <fullName evidence="1">Uncharacterized protein</fullName>
    </submittedName>
</protein>
<dbReference type="AlphaFoldDB" id="A0A7S9LQK2"/>
<reference evidence="1 2" key="1">
    <citation type="submission" date="2020-11" db="EMBL/GenBank/DDBJ databases">
        <title>Description of Pontivivens ytuae sp. nov. isolated from deep sea sediment of Mariana Trench.</title>
        <authorList>
            <person name="Wang Z."/>
            <person name="Sun Q.-L."/>
            <person name="Xu X.-D."/>
            <person name="Tang Y.-Z."/>
            <person name="Zhang J."/>
        </authorList>
    </citation>
    <scope>NUCLEOTIDE SEQUENCE [LARGE SCALE GENOMIC DNA]</scope>
    <source>
        <strain evidence="1 2">MT2928</strain>
    </source>
</reference>
<keyword evidence="2" id="KW-1185">Reference proteome</keyword>
<accession>A0A7S9LQK2</accession>